<sequence length="53" mass="5953">MPLHSFISLPPPQILSVLETYQGLMSGFTVLNLYNTILLFTSICTMSDSYLQL</sequence>
<keyword evidence="1" id="KW-0472">Membrane</keyword>
<proteinExistence type="predicted"/>
<accession>A0A0E9V9L5</accession>
<dbReference type="AlphaFoldDB" id="A0A0E9V9L5"/>
<name>A0A0E9V9L5_ANGAN</name>
<evidence type="ECO:0000256" key="1">
    <source>
        <dbReference type="SAM" id="Phobius"/>
    </source>
</evidence>
<evidence type="ECO:0000313" key="2">
    <source>
        <dbReference type="EMBL" id="JAH74165.1"/>
    </source>
</evidence>
<keyword evidence="1" id="KW-0812">Transmembrane</keyword>
<feature type="transmembrane region" description="Helical" evidence="1">
    <location>
        <begin position="20"/>
        <end position="40"/>
    </location>
</feature>
<organism evidence="2">
    <name type="scientific">Anguilla anguilla</name>
    <name type="common">European freshwater eel</name>
    <name type="synonym">Muraena anguilla</name>
    <dbReference type="NCBI Taxonomy" id="7936"/>
    <lineage>
        <taxon>Eukaryota</taxon>
        <taxon>Metazoa</taxon>
        <taxon>Chordata</taxon>
        <taxon>Craniata</taxon>
        <taxon>Vertebrata</taxon>
        <taxon>Euteleostomi</taxon>
        <taxon>Actinopterygii</taxon>
        <taxon>Neopterygii</taxon>
        <taxon>Teleostei</taxon>
        <taxon>Anguilliformes</taxon>
        <taxon>Anguillidae</taxon>
        <taxon>Anguilla</taxon>
    </lineage>
</organism>
<reference evidence="2" key="2">
    <citation type="journal article" date="2015" name="Fish Shellfish Immunol.">
        <title>Early steps in the European eel (Anguilla anguilla)-Vibrio vulnificus interaction in the gills: Role of the RtxA13 toxin.</title>
        <authorList>
            <person name="Callol A."/>
            <person name="Pajuelo D."/>
            <person name="Ebbesson L."/>
            <person name="Teles M."/>
            <person name="MacKenzie S."/>
            <person name="Amaro C."/>
        </authorList>
    </citation>
    <scope>NUCLEOTIDE SEQUENCE</scope>
</reference>
<reference evidence="2" key="1">
    <citation type="submission" date="2014-11" db="EMBL/GenBank/DDBJ databases">
        <authorList>
            <person name="Amaro Gonzalez C."/>
        </authorList>
    </citation>
    <scope>NUCLEOTIDE SEQUENCE</scope>
</reference>
<protein>
    <submittedName>
        <fullName evidence="2">Uncharacterized protein</fullName>
    </submittedName>
</protein>
<keyword evidence="1" id="KW-1133">Transmembrane helix</keyword>
<dbReference type="EMBL" id="GBXM01034412">
    <property type="protein sequence ID" value="JAH74165.1"/>
    <property type="molecule type" value="Transcribed_RNA"/>
</dbReference>